<feature type="domain" description="C2H2-type" evidence="2">
    <location>
        <begin position="8"/>
        <end position="29"/>
    </location>
</feature>
<dbReference type="InterPro" id="IPR013087">
    <property type="entry name" value="Znf_C2H2_type"/>
</dbReference>
<evidence type="ECO:0000259" key="2">
    <source>
        <dbReference type="PROSITE" id="PS00028"/>
    </source>
</evidence>
<protein>
    <recommendedName>
        <fullName evidence="2">C2H2-type domain-containing protein</fullName>
    </recommendedName>
</protein>
<dbReference type="EMBL" id="KT754179">
    <property type="protein sequence ID" value="ALS04013.1"/>
    <property type="molecule type" value="mRNA"/>
</dbReference>
<evidence type="ECO:0000256" key="1">
    <source>
        <dbReference type="SAM" id="MobiDB-lite"/>
    </source>
</evidence>
<feature type="compositionally biased region" description="Basic and acidic residues" evidence="1">
    <location>
        <begin position="207"/>
        <end position="232"/>
    </location>
</feature>
<accession>A0A0U2V504</accession>
<evidence type="ECO:0000313" key="3">
    <source>
        <dbReference type="EMBL" id="ALS04013.1"/>
    </source>
</evidence>
<organism evidence="3">
    <name type="scientific">Acartia pacifica</name>
    <name type="common">Copepod</name>
    <dbReference type="NCBI Taxonomy" id="335913"/>
    <lineage>
        <taxon>Eukaryota</taxon>
        <taxon>Metazoa</taxon>
        <taxon>Ecdysozoa</taxon>
        <taxon>Arthropoda</taxon>
        <taxon>Crustacea</taxon>
        <taxon>Multicrustacea</taxon>
        <taxon>Hexanauplia</taxon>
        <taxon>Copepoda</taxon>
        <taxon>Calanoida</taxon>
        <taxon>Acartiidae</taxon>
        <taxon>Acartia</taxon>
    </lineage>
</organism>
<dbReference type="PROSITE" id="PS00028">
    <property type="entry name" value="ZINC_FINGER_C2H2_1"/>
    <property type="match status" value="1"/>
</dbReference>
<feature type="compositionally biased region" description="Basic residues" evidence="1">
    <location>
        <begin position="190"/>
        <end position="206"/>
    </location>
</feature>
<feature type="compositionally biased region" description="Basic residues" evidence="1">
    <location>
        <begin position="129"/>
        <end position="145"/>
    </location>
</feature>
<feature type="region of interest" description="Disordered" evidence="1">
    <location>
        <begin position="26"/>
        <end position="232"/>
    </location>
</feature>
<feature type="compositionally biased region" description="Basic residues" evidence="1">
    <location>
        <begin position="69"/>
        <end position="84"/>
    </location>
</feature>
<sequence>MADDVLFCDICLDVFLSQRALDEHTKKWHADTEENEETSASTPSTTEPAAEQKSATNTDTAVGNADKSKTKKKRKAGPASRVKRAPSSDSESEKGKTVSSQMSTKPDSANNTSDHIKEPDDKSNSSSPTKKRPKAGPASRVKRPRSPSPVENSRPAKKACDTESTTTGSQHLNTQTETSMIDDSSVDSVKKKRPKCGPASRVKRRKSSSEEDKVDGEMKKSRESELKDVVRP</sequence>
<feature type="compositionally biased region" description="Polar residues" evidence="1">
    <location>
        <begin position="97"/>
        <end position="113"/>
    </location>
</feature>
<reference evidence="3" key="1">
    <citation type="journal article" date="2015" name="Sci. Rep.">
        <title>Spliced leader RNA trans-splicing discovered in copepods.</title>
        <authorList>
            <person name="Yang F."/>
            <person name="Xu D."/>
            <person name="Zhuang Y."/>
            <person name="Yi X."/>
            <person name="Huang Y."/>
            <person name="Chen H."/>
            <person name="Lin S."/>
            <person name="Campbell D.A."/>
            <person name="Sturm N.R."/>
            <person name="Liu G."/>
            <person name="Zhang H."/>
        </authorList>
    </citation>
    <scope>NUCLEOTIDE SEQUENCE</scope>
</reference>
<feature type="compositionally biased region" description="Basic and acidic residues" evidence="1">
    <location>
        <begin position="114"/>
        <end position="123"/>
    </location>
</feature>
<proteinExistence type="evidence at transcript level"/>
<feature type="compositionally biased region" description="Polar residues" evidence="1">
    <location>
        <begin position="162"/>
        <end position="182"/>
    </location>
</feature>
<dbReference type="AlphaFoldDB" id="A0A0U2V504"/>
<name>A0A0U2V504_ACAPC</name>
<feature type="compositionally biased region" description="Low complexity" evidence="1">
    <location>
        <begin position="38"/>
        <end position="51"/>
    </location>
</feature>
<feature type="non-terminal residue" evidence="3">
    <location>
        <position position="232"/>
    </location>
</feature>